<dbReference type="Proteomes" id="UP000267027">
    <property type="component" value="Unassembled WGS sequence"/>
</dbReference>
<proteinExistence type="predicted"/>
<keyword evidence="3" id="KW-1185">Reference proteome</keyword>
<accession>A0A0R3PCS3</accession>
<dbReference type="WBParaSite" id="ACOC_0000165101-mRNA-1">
    <property type="protein sequence ID" value="ACOC_0000165101-mRNA-1"/>
    <property type="gene ID" value="ACOC_0000165101"/>
</dbReference>
<feature type="compositionally biased region" description="Polar residues" evidence="1">
    <location>
        <begin position="10"/>
        <end position="22"/>
    </location>
</feature>
<reference evidence="4" key="1">
    <citation type="submission" date="2017-02" db="UniProtKB">
        <authorList>
            <consortium name="WormBaseParasite"/>
        </authorList>
    </citation>
    <scope>IDENTIFICATION</scope>
</reference>
<dbReference type="EMBL" id="UYYA01000261">
    <property type="protein sequence ID" value="VDM53237.1"/>
    <property type="molecule type" value="Genomic_DNA"/>
</dbReference>
<feature type="region of interest" description="Disordered" evidence="1">
    <location>
        <begin position="1"/>
        <end position="41"/>
    </location>
</feature>
<evidence type="ECO:0000313" key="4">
    <source>
        <dbReference type="WBParaSite" id="ACOC_0000165101-mRNA-1"/>
    </source>
</evidence>
<organism evidence="4">
    <name type="scientific">Angiostrongylus costaricensis</name>
    <name type="common">Nematode worm</name>
    <dbReference type="NCBI Taxonomy" id="334426"/>
    <lineage>
        <taxon>Eukaryota</taxon>
        <taxon>Metazoa</taxon>
        <taxon>Ecdysozoa</taxon>
        <taxon>Nematoda</taxon>
        <taxon>Chromadorea</taxon>
        <taxon>Rhabditida</taxon>
        <taxon>Rhabditina</taxon>
        <taxon>Rhabditomorpha</taxon>
        <taxon>Strongyloidea</taxon>
        <taxon>Metastrongylidae</taxon>
        <taxon>Angiostrongylus</taxon>
    </lineage>
</organism>
<evidence type="ECO:0000256" key="1">
    <source>
        <dbReference type="SAM" id="MobiDB-lite"/>
    </source>
</evidence>
<feature type="compositionally biased region" description="Basic and acidic residues" evidence="1">
    <location>
        <begin position="89"/>
        <end position="99"/>
    </location>
</feature>
<protein>
    <submittedName>
        <fullName evidence="2 4">Uncharacterized protein</fullName>
    </submittedName>
</protein>
<evidence type="ECO:0000313" key="2">
    <source>
        <dbReference type="EMBL" id="VDM53237.1"/>
    </source>
</evidence>
<gene>
    <name evidence="2" type="ORF">ACOC_LOCUS1652</name>
</gene>
<feature type="compositionally biased region" description="Polar residues" evidence="1">
    <location>
        <begin position="73"/>
        <end position="88"/>
    </location>
</feature>
<name>A0A0R3PCS3_ANGCS</name>
<feature type="compositionally biased region" description="Polar residues" evidence="1">
    <location>
        <begin position="113"/>
        <end position="128"/>
    </location>
</feature>
<feature type="region of interest" description="Disordered" evidence="1">
    <location>
        <begin position="53"/>
        <end position="128"/>
    </location>
</feature>
<sequence length="128" mass="13843">MSYRELAEETSLSRSKLQGSSEAESDRAAQLPKVLSKGDQERLLLSLATLQEKRRKQAEVDRAARQPCESPTLAVTPQGGTSPIGNESETNKEDGKVMETLRSPAIPAEIGHTYSSDQTESAPQSASK</sequence>
<reference evidence="2 3" key="2">
    <citation type="submission" date="2018-11" db="EMBL/GenBank/DDBJ databases">
        <authorList>
            <consortium name="Pathogen Informatics"/>
        </authorList>
    </citation>
    <scope>NUCLEOTIDE SEQUENCE [LARGE SCALE GENOMIC DNA]</scope>
    <source>
        <strain evidence="2 3">Costa Rica</strain>
    </source>
</reference>
<dbReference type="AlphaFoldDB" id="A0A0R3PCS3"/>
<evidence type="ECO:0000313" key="3">
    <source>
        <dbReference type="Proteomes" id="UP000267027"/>
    </source>
</evidence>